<dbReference type="GO" id="GO:0008168">
    <property type="term" value="F:methyltransferase activity"/>
    <property type="evidence" value="ECO:0007669"/>
    <property type="project" value="UniProtKB-KW"/>
</dbReference>
<keyword evidence="1" id="KW-0489">Methyltransferase</keyword>
<dbReference type="GO" id="GO:0032259">
    <property type="term" value="P:methylation"/>
    <property type="evidence" value="ECO:0007669"/>
    <property type="project" value="UniProtKB-KW"/>
</dbReference>
<dbReference type="STRING" id="1213859.L2G1C4"/>
<protein>
    <submittedName>
        <fullName evidence="1">Methyltransferase domain-containing protein</fullName>
    </submittedName>
</protein>
<dbReference type="EMBL" id="KB020715">
    <property type="protein sequence ID" value="ELA32185.1"/>
    <property type="molecule type" value="Genomic_DNA"/>
</dbReference>
<keyword evidence="1" id="KW-0808">Transferase</keyword>
<dbReference type="SUPFAM" id="SSF53335">
    <property type="entry name" value="S-adenosyl-L-methionine-dependent methyltransferases"/>
    <property type="match status" value="1"/>
</dbReference>
<dbReference type="Pfam" id="PF13489">
    <property type="entry name" value="Methyltransf_23"/>
    <property type="match status" value="1"/>
</dbReference>
<dbReference type="Gene3D" id="3.40.50.150">
    <property type="entry name" value="Vaccinia Virus protein VP39"/>
    <property type="match status" value="1"/>
</dbReference>
<name>L2G1C4_COLFN</name>
<organism evidence="1">
    <name type="scientific">Colletotrichum fructicola (strain Nara gc5)</name>
    <name type="common">Anthracnose fungus</name>
    <name type="synonym">Colletotrichum gloeosporioides (strain Nara gc5)</name>
    <dbReference type="NCBI Taxonomy" id="1213859"/>
    <lineage>
        <taxon>Eukaryota</taxon>
        <taxon>Fungi</taxon>
        <taxon>Dikarya</taxon>
        <taxon>Ascomycota</taxon>
        <taxon>Pezizomycotina</taxon>
        <taxon>Sordariomycetes</taxon>
        <taxon>Hypocreomycetidae</taxon>
        <taxon>Glomerellales</taxon>
        <taxon>Glomerellaceae</taxon>
        <taxon>Colletotrichum</taxon>
        <taxon>Colletotrichum gloeosporioides species complex</taxon>
    </lineage>
</organism>
<proteinExistence type="predicted"/>
<dbReference type="AlphaFoldDB" id="L2G1C4"/>
<sequence>MKAYVLPNDKIEIDRLDMAHAMMVKAIGNRLFLAPLDRRNVKRILDTGTGTGIWAIEMGDIFENAEVVGVDLSNIQPTCHLQPGGWAEFHEMDPEVYSDVGSYTRDHVTWSWNQTFLEVMRISGRDPCPGPQVEVWAKQVGFKSTFHQKLKIPLGPWPKSLYYQQLGSANLAQMLERLEGFTLRAFCGILGRSEADVLAQVEGVRREMTEGAYNGAYDIHVVYGQKPVSKQAG</sequence>
<reference evidence="1" key="1">
    <citation type="submission" date="2012-08" db="EMBL/GenBank/DDBJ databases">
        <title>Genome analysis of Colletotrichum orbiculare and Colletotrichum fructicola.</title>
        <authorList>
            <person name="Gan P.H.P."/>
            <person name="Ikeda K."/>
            <person name="Irieda H."/>
            <person name="Narusaka M."/>
            <person name="O'Connell R.J."/>
            <person name="Narusaka Y."/>
            <person name="Takano Y."/>
            <person name="Kubo Y."/>
            <person name="Shirasu K."/>
        </authorList>
    </citation>
    <scope>NUCLEOTIDE SEQUENCE</scope>
    <source>
        <strain evidence="1">Nara gc5</strain>
    </source>
</reference>
<gene>
    <name evidence="1" type="ORF">CGGC5_7707</name>
</gene>
<accession>L2G1C4</accession>
<evidence type="ECO:0000313" key="1">
    <source>
        <dbReference type="EMBL" id="ELA32185.1"/>
    </source>
</evidence>
<dbReference type="HOGENOM" id="CLU_010595_2_3_1"/>
<dbReference type="InterPro" id="IPR029063">
    <property type="entry name" value="SAM-dependent_MTases_sf"/>
</dbReference>